<accession>A0A835MF58</accession>
<reference evidence="3 4" key="1">
    <citation type="submission" date="2020-10" db="EMBL/GenBank/DDBJ databases">
        <title>Plant Genome Project.</title>
        <authorList>
            <person name="Zhang R.-G."/>
        </authorList>
    </citation>
    <scope>NUCLEOTIDE SEQUENCE [LARGE SCALE GENOMIC DNA]</scope>
    <source>
        <strain evidence="3">FAFU-HL-1</strain>
        <tissue evidence="3">Leaf</tissue>
    </source>
</reference>
<dbReference type="EMBL" id="JADGMS010000017">
    <property type="protein sequence ID" value="KAF9664177.1"/>
    <property type="molecule type" value="Genomic_DNA"/>
</dbReference>
<keyword evidence="4" id="KW-1185">Reference proteome</keyword>
<sequence length="430" mass="47307">MAPSEFLLSLSILLCFLSFSSSARPCKTLFISSYSFSLKPVNPNPNNPSSGFVIVTEIHEDSIPASSLALIKRRFVPFVPSNENTNKGFQETTRRDEVGSVWDGFGSYDLSSLRDRTKDILSVVVALLFGVGCGALTAATMYLVWSLFSPSQPRYDDYFDGEFSDDDEEDLKKIGYVKIPEAEQVKGGSVYVPVVAERFVEGNLMNFRFFMYTNMLLSSESLKMGIVLGVTGGAGPFSLGTLLKSIYLIIVSGNRMQDISEADIFKTVQKLLKLTYSRQVHGDVQLGEEMLHRMAQWCLKHGGVHVLSNMYASADKWEQAVSKIKEIDNTEKEAVALDEEEAVEVDLSPGTLSKYSTKGDLYGCVCSRESLLLNKTTTSDIAGLEVGDDWVHIKAISMIFLACSASYSLGSKVSSTNSMCLPSSYSFHAC</sequence>
<dbReference type="Proteomes" id="UP000657918">
    <property type="component" value="Unassembled WGS sequence"/>
</dbReference>
<name>A0A835MF58_9ROSI</name>
<feature type="signal peptide" evidence="2">
    <location>
        <begin position="1"/>
        <end position="22"/>
    </location>
</feature>
<organism evidence="3 4">
    <name type="scientific">Salix dunnii</name>
    <dbReference type="NCBI Taxonomy" id="1413687"/>
    <lineage>
        <taxon>Eukaryota</taxon>
        <taxon>Viridiplantae</taxon>
        <taxon>Streptophyta</taxon>
        <taxon>Embryophyta</taxon>
        <taxon>Tracheophyta</taxon>
        <taxon>Spermatophyta</taxon>
        <taxon>Magnoliopsida</taxon>
        <taxon>eudicotyledons</taxon>
        <taxon>Gunneridae</taxon>
        <taxon>Pentapetalae</taxon>
        <taxon>rosids</taxon>
        <taxon>fabids</taxon>
        <taxon>Malpighiales</taxon>
        <taxon>Salicaceae</taxon>
        <taxon>Saliceae</taxon>
        <taxon>Salix</taxon>
    </lineage>
</organism>
<feature type="transmembrane region" description="Helical" evidence="1">
    <location>
        <begin position="120"/>
        <end position="145"/>
    </location>
</feature>
<dbReference type="PANTHER" id="PTHR35107:SF2">
    <property type="entry name" value="EXPRESSED PROTEIN"/>
    <property type="match status" value="1"/>
</dbReference>
<dbReference type="OrthoDB" id="769005at2759"/>
<evidence type="ECO:0000313" key="4">
    <source>
        <dbReference type="Proteomes" id="UP000657918"/>
    </source>
</evidence>
<comment type="caution">
    <text evidence="3">The sequence shown here is derived from an EMBL/GenBank/DDBJ whole genome shotgun (WGS) entry which is preliminary data.</text>
</comment>
<dbReference type="AlphaFoldDB" id="A0A835MF58"/>
<keyword evidence="1" id="KW-0812">Transmembrane</keyword>
<keyword evidence="1" id="KW-0472">Membrane</keyword>
<protein>
    <submittedName>
        <fullName evidence="3">Uncharacterized protein</fullName>
    </submittedName>
</protein>
<gene>
    <name evidence="3" type="ORF">SADUNF_Sadunf17G0129100</name>
</gene>
<dbReference type="PANTHER" id="PTHR35107">
    <property type="entry name" value="EXPRESSED PROTEIN"/>
    <property type="match status" value="1"/>
</dbReference>
<keyword evidence="2" id="KW-0732">Signal</keyword>
<keyword evidence="1" id="KW-1133">Transmembrane helix</keyword>
<feature type="chain" id="PRO_5032539916" evidence="2">
    <location>
        <begin position="23"/>
        <end position="430"/>
    </location>
</feature>
<evidence type="ECO:0000313" key="3">
    <source>
        <dbReference type="EMBL" id="KAF9664177.1"/>
    </source>
</evidence>
<proteinExistence type="predicted"/>
<evidence type="ECO:0000256" key="1">
    <source>
        <dbReference type="SAM" id="Phobius"/>
    </source>
</evidence>
<evidence type="ECO:0000256" key="2">
    <source>
        <dbReference type="SAM" id="SignalP"/>
    </source>
</evidence>